<reference evidence="1 2" key="1">
    <citation type="submission" date="2023-07" db="EMBL/GenBank/DDBJ databases">
        <title>Sorghum-associated microbial communities from plants grown in Nebraska, USA.</title>
        <authorList>
            <person name="Schachtman D."/>
        </authorList>
    </citation>
    <scope>NUCLEOTIDE SEQUENCE [LARGE SCALE GENOMIC DNA]</scope>
    <source>
        <strain evidence="1 2">DS1001</strain>
    </source>
</reference>
<name>A0AAJ1SV34_9MICC</name>
<dbReference type="Proteomes" id="UP001239267">
    <property type="component" value="Unassembled WGS sequence"/>
</dbReference>
<gene>
    <name evidence="1" type="ORF">J2T23_000816</name>
</gene>
<protein>
    <submittedName>
        <fullName evidence="1">Uncharacterized protein</fullName>
    </submittedName>
</protein>
<keyword evidence="2" id="KW-1185">Reference proteome</keyword>
<organism evidence="1 2">
    <name type="scientific">Pseudarthrobacter niigatensis</name>
    <dbReference type="NCBI Taxonomy" id="369935"/>
    <lineage>
        <taxon>Bacteria</taxon>
        <taxon>Bacillati</taxon>
        <taxon>Actinomycetota</taxon>
        <taxon>Actinomycetes</taxon>
        <taxon>Micrococcales</taxon>
        <taxon>Micrococcaceae</taxon>
        <taxon>Pseudarthrobacter</taxon>
    </lineage>
</organism>
<dbReference type="EMBL" id="JAUSTB010000002">
    <property type="protein sequence ID" value="MDQ0144933.1"/>
    <property type="molecule type" value="Genomic_DNA"/>
</dbReference>
<evidence type="ECO:0000313" key="1">
    <source>
        <dbReference type="EMBL" id="MDQ0144933.1"/>
    </source>
</evidence>
<dbReference type="RefSeq" id="WP_307357443.1">
    <property type="nucleotide sequence ID" value="NZ_JAUSTB010000002.1"/>
</dbReference>
<proteinExistence type="predicted"/>
<dbReference type="AlphaFoldDB" id="A0AAJ1SV34"/>
<evidence type="ECO:0000313" key="2">
    <source>
        <dbReference type="Proteomes" id="UP001239267"/>
    </source>
</evidence>
<comment type="caution">
    <text evidence="1">The sequence shown here is derived from an EMBL/GenBank/DDBJ whole genome shotgun (WGS) entry which is preliminary data.</text>
</comment>
<sequence>MRVDWRRSASYAGGMRWDALFNDMESQLAEADRLALDAEVGERTRAEMVGLRLEDRLRAVLGCRIGVHLLCGESAAGELTHVGADALVLDEGRHQVLVPYAAAARYVGLGRHVRPESSAVRRALGLAHSLRALARDRAEVTVTIDGGAGRLTGVIDRVGGDYIDLAVVSPGEARRTHSVGQVSVIPFTALAMIRSPKAGSV</sequence>
<accession>A0AAJ1SV34</accession>